<keyword evidence="1" id="KW-0472">Membrane</keyword>
<name>A0ABS8YNE6_9BACL</name>
<evidence type="ECO:0000313" key="2">
    <source>
        <dbReference type="EMBL" id="MCE5171114.1"/>
    </source>
</evidence>
<keyword evidence="1" id="KW-0812">Transmembrane</keyword>
<comment type="caution">
    <text evidence="2">The sequence shown here is derived from an EMBL/GenBank/DDBJ whole genome shotgun (WGS) entry which is preliminary data.</text>
</comment>
<feature type="transmembrane region" description="Helical" evidence="1">
    <location>
        <begin position="33"/>
        <end position="54"/>
    </location>
</feature>
<keyword evidence="1" id="KW-1133">Transmembrane helix</keyword>
<evidence type="ECO:0000256" key="1">
    <source>
        <dbReference type="SAM" id="Phobius"/>
    </source>
</evidence>
<dbReference type="Proteomes" id="UP001199916">
    <property type="component" value="Unassembled WGS sequence"/>
</dbReference>
<reference evidence="2 3" key="1">
    <citation type="submission" date="2021-11" db="EMBL/GenBank/DDBJ databases">
        <title>Draft genome sequence of Paenibacillus profundus YoMME, a new Gram-positive bacteria with exoelectrogenic properties.</title>
        <authorList>
            <person name="Hubenova Y."/>
            <person name="Hubenova E."/>
            <person name="Manasiev Y."/>
            <person name="Peykov S."/>
            <person name="Mitov M."/>
        </authorList>
    </citation>
    <scope>NUCLEOTIDE SEQUENCE [LARGE SCALE GENOMIC DNA]</scope>
    <source>
        <strain evidence="2 3">YoMME</strain>
    </source>
</reference>
<evidence type="ECO:0000313" key="3">
    <source>
        <dbReference type="Proteomes" id="UP001199916"/>
    </source>
</evidence>
<keyword evidence="3" id="KW-1185">Reference proteome</keyword>
<accession>A0ABS8YNE6</accession>
<dbReference type="RefSeq" id="WP_233697675.1">
    <property type="nucleotide sequence ID" value="NZ_JAJNBZ010000015.1"/>
</dbReference>
<feature type="transmembrane region" description="Helical" evidence="1">
    <location>
        <begin position="6"/>
        <end position="26"/>
    </location>
</feature>
<gene>
    <name evidence="2" type="ORF">LQV63_17575</name>
</gene>
<dbReference type="EMBL" id="JAJNBZ010000015">
    <property type="protein sequence ID" value="MCE5171114.1"/>
    <property type="molecule type" value="Genomic_DNA"/>
</dbReference>
<proteinExistence type="predicted"/>
<protein>
    <submittedName>
        <fullName evidence="2">Uncharacterized protein</fullName>
    </submittedName>
</protein>
<sequence>MTTGIVLIFGMFILFIGGVYGVSMFLNLGEPQLLIFVVFAGFTLIGIAKIITYLKGIYYIQLGIPLDRDLVKDKIARWPIYHIRSHHFPLEGDSRHSLVQLDDEWYVRTIVFAQYVSHSGFTHTFRFPGKEEIVLSSSTQYTKGISMFDINVTVFVKLSALGYELYFDENTAYIV</sequence>
<organism evidence="2 3">
    <name type="scientific">Paenibacillus profundus</name>
    <dbReference type="NCBI Taxonomy" id="1173085"/>
    <lineage>
        <taxon>Bacteria</taxon>
        <taxon>Bacillati</taxon>
        <taxon>Bacillota</taxon>
        <taxon>Bacilli</taxon>
        <taxon>Bacillales</taxon>
        <taxon>Paenibacillaceae</taxon>
        <taxon>Paenibacillus</taxon>
    </lineage>
</organism>